<dbReference type="Gene3D" id="3.90.25.10">
    <property type="entry name" value="UDP-galactose 4-epimerase, domain 1"/>
    <property type="match status" value="1"/>
</dbReference>
<evidence type="ECO:0000256" key="2">
    <source>
        <dbReference type="ARBA" id="ARBA00001937"/>
    </source>
</evidence>
<proteinExistence type="inferred from homology"/>
<dbReference type="HAMAP" id="MF_00955">
    <property type="entry name" value="GDP_Man_dehydratase"/>
    <property type="match status" value="1"/>
</dbReference>
<comment type="caution">
    <text evidence="7">Lacks conserved residue(s) required for the propagation of feature annotation.</text>
</comment>
<dbReference type="Gene3D" id="3.40.50.720">
    <property type="entry name" value="NAD(P)-binding Rossmann-like Domain"/>
    <property type="match status" value="1"/>
</dbReference>
<name>A0A9W5S3H4_9BACL</name>
<dbReference type="Pfam" id="PF16363">
    <property type="entry name" value="GDP_Man_Dehyd"/>
    <property type="match status" value="1"/>
</dbReference>
<reference evidence="9 10" key="1">
    <citation type="submission" date="2014-02" db="EMBL/GenBank/DDBJ databases">
        <title>Genome sequence of Paenibacillus darwinianus reveals adaptive mechanisms for survival in Antarctic soils.</title>
        <authorList>
            <person name="Dsouza M."/>
            <person name="Taylor M.W."/>
            <person name="Turner S.J."/>
            <person name="Aislabie J."/>
        </authorList>
    </citation>
    <scope>NUCLEOTIDE SEQUENCE [LARGE SCALE GENOMIC DNA]</scope>
    <source>
        <strain evidence="9 10">CE1</strain>
    </source>
</reference>
<evidence type="ECO:0000256" key="3">
    <source>
        <dbReference type="ARBA" id="ARBA00009263"/>
    </source>
</evidence>
<evidence type="ECO:0000256" key="4">
    <source>
        <dbReference type="ARBA" id="ARBA00011989"/>
    </source>
</evidence>
<dbReference type="Proteomes" id="UP000053750">
    <property type="component" value="Unassembled WGS sequence"/>
</dbReference>
<dbReference type="PANTHER" id="PTHR43715">
    <property type="entry name" value="GDP-MANNOSE 4,6-DEHYDRATASE"/>
    <property type="match status" value="1"/>
</dbReference>
<dbReference type="AlphaFoldDB" id="A0A9W5S3H4"/>
<keyword evidence="7" id="KW-0521">NADP</keyword>
<dbReference type="InterPro" id="IPR006368">
    <property type="entry name" value="GDP_Man_deHydtase"/>
</dbReference>
<evidence type="ECO:0000256" key="7">
    <source>
        <dbReference type="HAMAP-Rule" id="MF_00955"/>
    </source>
</evidence>
<comment type="catalytic activity">
    <reaction evidence="1 7">
        <text>GDP-alpha-D-mannose = GDP-4-dehydro-alpha-D-rhamnose + H2O</text>
        <dbReference type="Rhea" id="RHEA:23820"/>
        <dbReference type="ChEBI" id="CHEBI:15377"/>
        <dbReference type="ChEBI" id="CHEBI:57527"/>
        <dbReference type="ChEBI" id="CHEBI:57964"/>
        <dbReference type="EC" id="4.2.1.47"/>
    </reaction>
</comment>
<dbReference type="InterPro" id="IPR016040">
    <property type="entry name" value="NAD(P)-bd_dom"/>
</dbReference>
<feature type="domain" description="NAD(P)-binding" evidence="8">
    <location>
        <begin position="6"/>
        <end position="310"/>
    </location>
</feature>
<dbReference type="EC" id="4.2.1.47" evidence="4 7"/>
<evidence type="ECO:0000313" key="10">
    <source>
        <dbReference type="Proteomes" id="UP000053750"/>
    </source>
</evidence>
<dbReference type="GO" id="GO:0008446">
    <property type="term" value="F:GDP-mannose 4,6-dehydratase activity"/>
    <property type="evidence" value="ECO:0007669"/>
    <property type="project" value="UniProtKB-UniRule"/>
</dbReference>
<dbReference type="InterPro" id="IPR036291">
    <property type="entry name" value="NAD(P)-bd_dom_sf"/>
</dbReference>
<dbReference type="PANTHER" id="PTHR43715:SF1">
    <property type="entry name" value="GDP-MANNOSE 4,6 DEHYDRATASE"/>
    <property type="match status" value="1"/>
</dbReference>
<dbReference type="OrthoDB" id="9779041at2"/>
<dbReference type="SUPFAM" id="SSF51735">
    <property type="entry name" value="NAD(P)-binding Rossmann-fold domains"/>
    <property type="match status" value="1"/>
</dbReference>
<comment type="cofactor">
    <cofactor evidence="2 7">
        <name>NADP(+)</name>
        <dbReference type="ChEBI" id="CHEBI:58349"/>
    </cofactor>
</comment>
<dbReference type="RefSeq" id="WP_036716284.1">
    <property type="nucleotide sequence ID" value="NZ_KK082268.1"/>
</dbReference>
<dbReference type="FunFam" id="3.40.50.720:FF:000924">
    <property type="entry name" value="GDP-mannose 4,6 dehydratase"/>
    <property type="match status" value="1"/>
</dbReference>
<organism evidence="9 10">
    <name type="scientific">Paenibacillus darwinianus</name>
    <dbReference type="NCBI Taxonomy" id="1380763"/>
    <lineage>
        <taxon>Bacteria</taxon>
        <taxon>Bacillati</taxon>
        <taxon>Bacillota</taxon>
        <taxon>Bacilli</taxon>
        <taxon>Bacillales</taxon>
        <taxon>Paenibacillaceae</taxon>
        <taxon>Paenibacillus</taxon>
    </lineage>
</organism>
<dbReference type="CDD" id="cd05260">
    <property type="entry name" value="GDP_MD_SDR_e"/>
    <property type="match status" value="1"/>
</dbReference>
<keyword evidence="5 7" id="KW-0456">Lyase</keyword>
<comment type="caution">
    <text evidence="9">The sequence shown here is derived from an EMBL/GenBank/DDBJ whole genome shotgun (WGS) entry which is preliminary data.</text>
</comment>
<evidence type="ECO:0000256" key="1">
    <source>
        <dbReference type="ARBA" id="ARBA00000188"/>
    </source>
</evidence>
<dbReference type="GO" id="GO:0042351">
    <property type="term" value="P:'de novo' GDP-L-fucose biosynthetic process"/>
    <property type="evidence" value="ECO:0007669"/>
    <property type="project" value="TreeGrafter"/>
</dbReference>
<dbReference type="EMBL" id="JFHU01000031">
    <property type="protein sequence ID" value="EXX91448.1"/>
    <property type="molecule type" value="Genomic_DNA"/>
</dbReference>
<protein>
    <recommendedName>
        <fullName evidence="4 7">GDP-mannose 4,6-dehydratase</fullName>
        <ecNumber evidence="4 7">4.2.1.47</ecNumber>
    </recommendedName>
    <alternativeName>
        <fullName evidence="7">GDP-D-mannose dehydratase</fullName>
    </alternativeName>
</protein>
<gene>
    <name evidence="7" type="primary">gmd</name>
    <name evidence="9" type="ORF">BG53_11515</name>
</gene>
<comment type="similarity">
    <text evidence="3 7">Belongs to the NAD(P)-dependent epimerase/dehydratase family. GDP-mannose 4,6-dehydratase subfamily.</text>
</comment>
<sequence length="338" mass="38187">MKKRALITGVTGQDGSFLAELLLEKGYEVFGLRRRTSTPNYENVAHIKDQIKWISGDLTDLASLIEAVRISDPDEVYNLAAQSFVAASWPQPLLTGQITALSVTNMLEAVRIVKPEARFYQASSSEMFGKVVETPQTETTPFYPRSPYGVAKAYGHWITVNYRESFNMFACSGILFNHESPRRGLEFVTRKVTDAVARIKLGLQSELRMGNLDSLRDWGFAGDYVKAMWLMLQQDEPDDFVISTGEMHTVRELLEVAFSYVGLDYKDYVVIDPEFVRPAEVDLLLGDCSKAKERLGWTLDVGFKELVHMMVDSDLENIQNHCGSYNSIKVNRDILQTI</sequence>
<evidence type="ECO:0000256" key="6">
    <source>
        <dbReference type="ARBA" id="ARBA00059383"/>
    </source>
</evidence>
<dbReference type="NCBIfam" id="TIGR01472">
    <property type="entry name" value="gmd"/>
    <property type="match status" value="1"/>
</dbReference>
<accession>A0A9W5S3H4</accession>
<dbReference type="GO" id="GO:0070401">
    <property type="term" value="F:NADP+ binding"/>
    <property type="evidence" value="ECO:0007669"/>
    <property type="project" value="UniProtKB-UniRule"/>
</dbReference>
<evidence type="ECO:0000259" key="8">
    <source>
        <dbReference type="Pfam" id="PF16363"/>
    </source>
</evidence>
<comment type="function">
    <text evidence="6 7">Catalyzes the conversion of GDP-D-mannose to GDP-4-dehydro-6-deoxy-D-mannose.</text>
</comment>
<evidence type="ECO:0000313" key="9">
    <source>
        <dbReference type="EMBL" id="EXX91448.1"/>
    </source>
</evidence>
<keyword evidence="10" id="KW-1185">Reference proteome</keyword>
<evidence type="ECO:0000256" key="5">
    <source>
        <dbReference type="ARBA" id="ARBA00023239"/>
    </source>
</evidence>